<reference evidence="2 3" key="1">
    <citation type="journal article" date="2016" name="Nat. Commun.">
        <title>Thousands of microbial genomes shed light on interconnected biogeochemical processes in an aquifer system.</title>
        <authorList>
            <person name="Anantharaman K."/>
            <person name="Brown C.T."/>
            <person name="Hug L.A."/>
            <person name="Sharon I."/>
            <person name="Castelle C.J."/>
            <person name="Probst A.J."/>
            <person name="Thomas B.C."/>
            <person name="Singh A."/>
            <person name="Wilkins M.J."/>
            <person name="Karaoz U."/>
            <person name="Brodie E.L."/>
            <person name="Williams K.H."/>
            <person name="Hubbard S.S."/>
            <person name="Banfield J.F."/>
        </authorList>
    </citation>
    <scope>NUCLEOTIDE SEQUENCE [LARGE SCALE GENOMIC DNA]</scope>
    <source>
        <strain evidence="3">RBG_16_55_9</strain>
    </source>
</reference>
<evidence type="ECO:0000256" key="1">
    <source>
        <dbReference type="SAM" id="MobiDB-lite"/>
    </source>
</evidence>
<dbReference type="EMBL" id="MFGX01000064">
    <property type="protein sequence ID" value="OGF55065.1"/>
    <property type="molecule type" value="Genomic_DNA"/>
</dbReference>
<proteinExistence type="predicted"/>
<dbReference type="STRING" id="1817864.A2Z21_04550"/>
<dbReference type="InterPro" id="IPR013783">
    <property type="entry name" value="Ig-like_fold"/>
</dbReference>
<dbReference type="Gene3D" id="2.60.40.10">
    <property type="entry name" value="Immunoglobulins"/>
    <property type="match status" value="1"/>
</dbReference>
<evidence type="ECO:0000313" key="2">
    <source>
        <dbReference type="EMBL" id="OGF55065.1"/>
    </source>
</evidence>
<feature type="region of interest" description="Disordered" evidence="1">
    <location>
        <begin position="142"/>
        <end position="163"/>
    </location>
</feature>
<organism evidence="2 3">
    <name type="scientific">Fraserbacteria sp. (strain RBG_16_55_9)</name>
    <dbReference type="NCBI Taxonomy" id="1817864"/>
    <lineage>
        <taxon>Bacteria</taxon>
        <taxon>Candidatus Fraseribacteriota</taxon>
    </lineage>
</organism>
<protein>
    <submittedName>
        <fullName evidence="2">Uncharacterized protein</fullName>
    </submittedName>
</protein>
<evidence type="ECO:0000313" key="3">
    <source>
        <dbReference type="Proteomes" id="UP000179157"/>
    </source>
</evidence>
<accession>A0A1F5UV85</accession>
<name>A0A1F5UV85_FRAXR</name>
<gene>
    <name evidence="2" type="ORF">A2Z21_04550</name>
</gene>
<sequence>MKLKHGLGIFTAVAVVVGGIAWSTQAQCVGSLLPAPIPKNPSDNATEVSLTPTLEISVTLPPYVVFCDHDRTQWQIATSADFAEGTIVYDTDFVYYALTALPVPSGVLKFNMSYWWRARYKDDQLYIESNSPWSSPRKFTTRTFHTPPPPPPPPTNNGLRQFDANGNCVIDDPEFFVSIDQWISDQVTDGLFFELVDLWISQSSVCSSSAAGRKLNTISLQTSAAQGIATFKASDQGISSLSVEIFDLVGRRVFSQDVAGTQLAWNRKANDGQPVANGIYLYIVTVCGIDGEVVKSNVRKLTVLR</sequence>
<comment type="caution">
    <text evidence="2">The sequence shown here is derived from an EMBL/GenBank/DDBJ whole genome shotgun (WGS) entry which is preliminary data.</text>
</comment>
<feature type="compositionally biased region" description="Pro residues" evidence="1">
    <location>
        <begin position="146"/>
        <end position="155"/>
    </location>
</feature>
<dbReference type="Proteomes" id="UP000179157">
    <property type="component" value="Unassembled WGS sequence"/>
</dbReference>
<dbReference type="AlphaFoldDB" id="A0A1F5UV85"/>